<dbReference type="InterPro" id="IPR001680">
    <property type="entry name" value="WD40_rpt"/>
</dbReference>
<evidence type="ECO:0000256" key="1">
    <source>
        <dbReference type="ARBA" id="ARBA00022574"/>
    </source>
</evidence>
<evidence type="ECO:0000256" key="2">
    <source>
        <dbReference type="ARBA" id="ARBA00022737"/>
    </source>
</evidence>
<reference evidence="5" key="1">
    <citation type="submission" date="2014-05" db="EMBL/GenBank/DDBJ databases">
        <authorList>
            <person name="Chronopoulou M."/>
        </authorList>
    </citation>
    <scope>NUCLEOTIDE SEQUENCE</scope>
    <source>
        <tissue evidence="5">Whole organism</tissue>
    </source>
</reference>
<keyword evidence="2" id="KW-0677">Repeat</keyword>
<accession>A0A0K2TJB3</accession>
<proteinExistence type="predicted"/>
<dbReference type="InterPro" id="IPR011047">
    <property type="entry name" value="Quinoprotein_ADH-like_sf"/>
</dbReference>
<dbReference type="Gene3D" id="1.25.40.370">
    <property type="match status" value="1"/>
</dbReference>
<dbReference type="InterPro" id="IPR015943">
    <property type="entry name" value="WD40/YVTN_repeat-like_dom_sf"/>
</dbReference>
<dbReference type="InterPro" id="IPR056534">
    <property type="entry name" value="Beta-prop_NWD2_C"/>
</dbReference>
<organism evidence="5">
    <name type="scientific">Lepeophtheirus salmonis</name>
    <name type="common">Salmon louse</name>
    <name type="synonym">Caligus salmonis</name>
    <dbReference type="NCBI Taxonomy" id="72036"/>
    <lineage>
        <taxon>Eukaryota</taxon>
        <taxon>Metazoa</taxon>
        <taxon>Ecdysozoa</taxon>
        <taxon>Arthropoda</taxon>
        <taxon>Crustacea</taxon>
        <taxon>Multicrustacea</taxon>
        <taxon>Hexanauplia</taxon>
        <taxon>Copepoda</taxon>
        <taxon>Siphonostomatoida</taxon>
        <taxon>Caligidae</taxon>
        <taxon>Lepeophtheirus</taxon>
    </lineage>
</organism>
<dbReference type="Pfam" id="PF23586">
    <property type="entry name" value="Beta-prop_NWD2_C"/>
    <property type="match status" value="1"/>
</dbReference>
<dbReference type="EMBL" id="HACA01008250">
    <property type="protein sequence ID" value="CDW25611.1"/>
    <property type="molecule type" value="Transcribed_RNA"/>
</dbReference>
<sequence length="1573" mass="179150">MRWGVRDEMTNEHMTTDLCMTELCNCQRLSMGPNFIYFGAQKYGYRPIPTTIVSSELAQLREVLVTMGNDVSLLDKWYRTDYNAVPPISILQPIDTHLIHFLNKRVPKLQARDAGIWWGTLPKMQLMLRKASHTLYVNGKMNHEEMHNYHMAVTEREVINGCLSVLNVKDHVIIYTRIINNINLQNIKRASAFIDIQDRKVDQEAIKLLAHYRDELLPKKMKDNNGIYKRYNVEWIGREGLAPETHEEYLNDFINHFYKNVLKLVNRAMRKEDTSAQGKIVTEILQHLHACNNSVKVFYGRTQELEQLREYITGKSTKPFVLYGAGGSGKTAMLSMAACKSVQKWLQPAKPLLIVRYLGTTPDSSSLAPLLTSTCQQLSYTFMLPFEMIPDDLVPLTAHMKELLNQATANQPLLICLDSVDQLVGSQDGNKMSWLPTKLPPHCKIIVSCTKEDNNPALCQDYELLTKMIDEPQNFLEVTSLGEELAWKVIKLWMKTAGRDLNNYQWRVVANAVARCSLPIFCKLVFAEICRWKSYSKPTDTYLAHSVMDSIFLLFEKVETKHGWLLVSHALAYVTAAKSGVSETEVEDLISLDDKVLDDIYQYHLPPVRRIPPLLWTRVRSDLPGYLSDSEADGVSVINWYHRQFCDAARDRYFKTEEDTLYFHSMMSDFFLGKWGGGTPKPFKFTEIQKHRFGLKSKDSEADRQVPAMPLVFYTKDGKISRYNLRKFGELPYHLIRAKQFEDLYSNVLFNYQWLYAKMSTCPLQAVLSDFEDACSFVEDKDVKREIMLVADSLRLGGAILGQYPDMLAPQLVGRLLSEVENNRNIASLLRQCDEQGLIQNALVPTYHCMHTPGGPLKYSLEGHQFAIFSFKLTSDSRYIVSVSNKFITWDVSTSDLARQVHPGVEGLMMELEISPDNRYVSAYTNNNQTILLNTLISEFIIIDNPLGNTETVQGLCLLDTNLIIYGQYTYVTFDLTGKEICNKKVVIDAPILKMSMISNEEFSIFYWSGEMNDPSMSLETYKNGKGSKVLQFSNGIAINKDQSRCWVCDCSNGSFDVSGYINKNDKWIKEKSFSKNKYPLLQIELSQDERIVIGTFMTGFQIWMRFSNESSTLFLPSGVRNISTKMNKSSSCVLSSNHTYAITGIRKELYIWTVKDAKLVKCLDAHFARIIDIQQLTVGAWNCVITSSIDRTVKVWNMNYIFEQVHHIDRHELQIDSVSLSTMAGIAIVVTRNCIGIWDILTGKLKSKLADSALGAIVTHALVSFDGNYIVSAESGYVIYWNVLEESVIFKEEQKNILQVMFYADEKKCFIVSKTGTVGEYKALCVSRKFPEGDTLFKFEFPYKQFKSVILTSDSQNFVAYGYDKLKDTLFIYHADAGEFLHKILVKYPNFKEVTSIVSIPDKGGQVALIDLDKGNIMDVKNKKFMRSIPQWGGQVSKDGKYGLYAPSRGGLDMLDIRHGNVIKTLIPKIAEGIFNVICKFNETNEYVLYYHSGRKTLRVFRVSDGVMIANYRVPSDLSSLESTNDGNSVVLGMVDGNLTVLTIADPLKTHIKEYLKALPSRNGRIKNQLPH</sequence>
<feature type="domain" description="NWD2 C-terminal beta-propeller" evidence="3">
    <location>
        <begin position="1206"/>
        <end position="1545"/>
    </location>
</feature>
<dbReference type="SUPFAM" id="SSF52540">
    <property type="entry name" value="P-loop containing nucleoside triphosphate hydrolases"/>
    <property type="match status" value="1"/>
</dbReference>
<dbReference type="FunFam" id="1.25.40.370:FF:000003">
    <property type="entry name" value="Leucine-rich repeat and WD repeat-containing protein"/>
    <property type="match status" value="1"/>
</dbReference>
<protein>
    <submittedName>
        <fullName evidence="5">Leucinerich repeat and WD repeatcontaining protein KIAA1239like [Bombus impatiens]</fullName>
    </submittedName>
</protein>
<dbReference type="PANTHER" id="PTHR19871">
    <property type="entry name" value="BETA TRANSDUCIN-RELATED PROTEIN"/>
    <property type="match status" value="1"/>
</dbReference>
<dbReference type="Pfam" id="PF25469">
    <property type="entry name" value="WHD_NWD1"/>
    <property type="match status" value="1"/>
</dbReference>
<feature type="domain" description="NWD1/2-like winged helix-turn-helix" evidence="4">
    <location>
        <begin position="550"/>
        <end position="659"/>
    </location>
</feature>
<dbReference type="OrthoDB" id="2325716at2759"/>
<name>A0A0K2TJB3_LEPSM</name>
<dbReference type="SUPFAM" id="SSF50998">
    <property type="entry name" value="Quinoprotein alcohol dehydrogenase-like"/>
    <property type="match status" value="2"/>
</dbReference>
<evidence type="ECO:0000313" key="5">
    <source>
        <dbReference type="EMBL" id="CDW25611.1"/>
    </source>
</evidence>
<dbReference type="InterPro" id="IPR027417">
    <property type="entry name" value="P-loop_NTPase"/>
</dbReference>
<keyword evidence="1" id="KW-0853">WD repeat</keyword>
<dbReference type="InterPro" id="IPR052752">
    <property type="entry name" value="NACHT-WD_repeat"/>
</dbReference>
<evidence type="ECO:0000259" key="4">
    <source>
        <dbReference type="Pfam" id="PF25469"/>
    </source>
</evidence>
<dbReference type="Gene3D" id="2.130.10.10">
    <property type="entry name" value="YVTN repeat-like/Quinoprotein amine dehydrogenase"/>
    <property type="match status" value="3"/>
</dbReference>
<evidence type="ECO:0000259" key="3">
    <source>
        <dbReference type="Pfam" id="PF23586"/>
    </source>
</evidence>
<dbReference type="SMART" id="SM00320">
    <property type="entry name" value="WD40"/>
    <property type="match status" value="4"/>
</dbReference>
<dbReference type="PANTHER" id="PTHR19871:SF14">
    <property type="entry name" value="DUF4062 DOMAIN-CONTAINING PROTEIN"/>
    <property type="match status" value="1"/>
</dbReference>
<dbReference type="InterPro" id="IPR057588">
    <property type="entry name" value="NWD1/2-like_WH"/>
</dbReference>
<dbReference type="Gene3D" id="3.40.50.300">
    <property type="entry name" value="P-loop containing nucleotide triphosphate hydrolases"/>
    <property type="match status" value="1"/>
</dbReference>